<evidence type="ECO:0000313" key="1">
    <source>
        <dbReference type="EMBL" id="TXD40840.1"/>
    </source>
</evidence>
<sequence length="610" mass="65382">MSPAFERGWSEDVATVCASESWDDDTKLPLERRGYAPYQVFERYASPDLRLEEYDNQCTDGRAEGCLLIGLALNDAADQPDADPRARTAAFDAFLRGCSLDFGPACTAAVNTLLHHPEVDPEAAASGKAMFNLVVGACYRGDSDGCRILTNDVEFPESVPPSLIQELVEEGHSLGCIYGDPQACTALSRLRSQNNDHVCAAAALHRGCALNGKEACEQVETIAQTHCNAGSDLCGDMTALLERSSPRAPRTWRDGMREACADDDPLSCHLLAHFTLVDGGSPDEMLQAIDMLQTSCRANIPGDCVAAYNVARYLFDNAGPDLPLDPAALATHVLATATVGCEAGNADICFNGAFFALPTNLALKQHIEVDPATSLELGLEGCRLGHGQACTIPSLIRPLLQGDTLASLNRAVEELHDEHAPLCEQLPGDTACLLTGAALYAMADIEQQKRGIALLETNCDANHQESCAYLDLVAARPQRTVASMPHSHLQCLSPGEEVPELTCSSDAYQSLSPRQYAARHGCGVSDLTTLTSSHERPVETCQVQGQQAFLMNLQCADGSTPVTSRQAAASMRQGSRNGGGRCNNPVDLYLVPCPEGDYEVYIDLYMCPAQ</sequence>
<dbReference type="PANTHER" id="PTHR13891">
    <property type="entry name" value="CYTOCHROME C OXIDASE ASSEMBLY FACTOR 7"/>
    <property type="match status" value="1"/>
</dbReference>
<dbReference type="RefSeq" id="WP_146973447.1">
    <property type="nucleotide sequence ID" value="NZ_VOSL01000023.1"/>
</dbReference>
<dbReference type="InterPro" id="IPR040239">
    <property type="entry name" value="HcpB-like"/>
</dbReference>
<dbReference type="PANTHER" id="PTHR13891:SF1">
    <property type="entry name" value="CYTOCHROME C OXIDASE ASSEMBLY FACTOR 7"/>
    <property type="match status" value="1"/>
</dbReference>
<gene>
    <name evidence="1" type="ORF">FRC96_05200</name>
</gene>
<organism evidence="1 2">
    <name type="scientific">Lujinxingia vulgaris</name>
    <dbReference type="NCBI Taxonomy" id="2600176"/>
    <lineage>
        <taxon>Bacteria</taxon>
        <taxon>Deltaproteobacteria</taxon>
        <taxon>Bradymonadales</taxon>
        <taxon>Lujinxingiaceae</taxon>
        <taxon>Lujinxingia</taxon>
    </lineage>
</organism>
<dbReference type="OrthoDB" id="5480634at2"/>
<comment type="caution">
    <text evidence="1">The sequence shown here is derived from an EMBL/GenBank/DDBJ whole genome shotgun (WGS) entry which is preliminary data.</text>
</comment>
<reference evidence="1 2" key="1">
    <citation type="submission" date="2019-08" db="EMBL/GenBank/DDBJ databases">
        <title>Bradymonadales sp. TMQ2.</title>
        <authorList>
            <person name="Liang Q."/>
        </authorList>
    </citation>
    <scope>NUCLEOTIDE SEQUENCE [LARGE SCALE GENOMIC DNA]</scope>
    <source>
        <strain evidence="1 2">TMQ2</strain>
    </source>
</reference>
<dbReference type="AlphaFoldDB" id="A0A5C6XR91"/>
<name>A0A5C6XR91_9DELT</name>
<evidence type="ECO:0000313" key="2">
    <source>
        <dbReference type="Proteomes" id="UP000321046"/>
    </source>
</evidence>
<protein>
    <submittedName>
        <fullName evidence="1">Uncharacterized protein</fullName>
    </submittedName>
</protein>
<accession>A0A5C6XR91</accession>
<proteinExistence type="predicted"/>
<dbReference type="EMBL" id="VOSL01000023">
    <property type="protein sequence ID" value="TXD40840.1"/>
    <property type="molecule type" value="Genomic_DNA"/>
</dbReference>
<dbReference type="Proteomes" id="UP000321046">
    <property type="component" value="Unassembled WGS sequence"/>
</dbReference>